<feature type="transmembrane region" description="Helical" evidence="1">
    <location>
        <begin position="39"/>
        <end position="61"/>
    </location>
</feature>
<gene>
    <name evidence="2" type="ORF">J4Q44_G00013150</name>
</gene>
<reference evidence="2 3" key="1">
    <citation type="submission" date="2021-04" db="EMBL/GenBank/DDBJ databases">
        <authorList>
            <person name="De Guttry C."/>
            <person name="Zahm M."/>
            <person name="Klopp C."/>
            <person name="Cabau C."/>
            <person name="Louis A."/>
            <person name="Berthelot C."/>
            <person name="Parey E."/>
            <person name="Roest Crollius H."/>
            <person name="Montfort J."/>
            <person name="Robinson-Rechavi M."/>
            <person name="Bucao C."/>
            <person name="Bouchez O."/>
            <person name="Gislard M."/>
            <person name="Lluch J."/>
            <person name="Milhes M."/>
            <person name="Lampietro C."/>
            <person name="Lopez Roques C."/>
            <person name="Donnadieu C."/>
            <person name="Braasch I."/>
            <person name="Desvignes T."/>
            <person name="Postlethwait J."/>
            <person name="Bobe J."/>
            <person name="Wedekind C."/>
            <person name="Guiguen Y."/>
        </authorList>
    </citation>
    <scope>NUCLEOTIDE SEQUENCE [LARGE SCALE GENOMIC DNA]</scope>
    <source>
        <strain evidence="2">Cs_M1</strain>
        <tissue evidence="2">Blood</tissue>
    </source>
</reference>
<protein>
    <submittedName>
        <fullName evidence="2">Uncharacterized protein</fullName>
    </submittedName>
</protein>
<evidence type="ECO:0000256" key="1">
    <source>
        <dbReference type="SAM" id="Phobius"/>
    </source>
</evidence>
<dbReference type="EMBL" id="JAGTTL010000001">
    <property type="protein sequence ID" value="KAK6329337.1"/>
    <property type="molecule type" value="Genomic_DNA"/>
</dbReference>
<evidence type="ECO:0000313" key="2">
    <source>
        <dbReference type="EMBL" id="KAK6329337.1"/>
    </source>
</evidence>
<dbReference type="AlphaFoldDB" id="A0AAN8MKK4"/>
<keyword evidence="1" id="KW-1133">Transmembrane helix</keyword>
<keyword evidence="3" id="KW-1185">Reference proteome</keyword>
<comment type="caution">
    <text evidence="2">The sequence shown here is derived from an EMBL/GenBank/DDBJ whole genome shotgun (WGS) entry which is preliminary data.</text>
</comment>
<name>A0AAN8MKK4_9TELE</name>
<keyword evidence="1" id="KW-0812">Transmembrane</keyword>
<keyword evidence="1" id="KW-0472">Membrane</keyword>
<accession>A0AAN8MKK4</accession>
<proteinExistence type="predicted"/>
<evidence type="ECO:0000313" key="3">
    <source>
        <dbReference type="Proteomes" id="UP001356427"/>
    </source>
</evidence>
<sequence>MGERGCRQLLAVWGISGRLVHVLPATTAKKSLWRLFEDVYLCAVLICSVGLLCMCMFTVAVTCQYVQRKKKLKDNYHLVKSLQNSSGEMVTSLVSVSSALPKKQRRYRKKRSKTQSEIPPEIPVKAPIADKIPKPKLLKVQPMKVVLPKITEESLTYAELELVKPLPDNKASCTSTVYAQILFEERQKQDPIDRHTDLGDLSSLVSVCGQPNKPIIKRNLSSLFKGPQGAVGLAQLVLDQAREME</sequence>
<dbReference type="Proteomes" id="UP001356427">
    <property type="component" value="Unassembled WGS sequence"/>
</dbReference>
<organism evidence="2 3">
    <name type="scientific">Coregonus suidteri</name>
    <dbReference type="NCBI Taxonomy" id="861788"/>
    <lineage>
        <taxon>Eukaryota</taxon>
        <taxon>Metazoa</taxon>
        <taxon>Chordata</taxon>
        <taxon>Craniata</taxon>
        <taxon>Vertebrata</taxon>
        <taxon>Euteleostomi</taxon>
        <taxon>Actinopterygii</taxon>
        <taxon>Neopterygii</taxon>
        <taxon>Teleostei</taxon>
        <taxon>Protacanthopterygii</taxon>
        <taxon>Salmoniformes</taxon>
        <taxon>Salmonidae</taxon>
        <taxon>Coregoninae</taxon>
        <taxon>Coregonus</taxon>
    </lineage>
</organism>